<evidence type="ECO:0000313" key="1">
    <source>
        <dbReference type="EMBL" id="MDX3133911.1"/>
    </source>
</evidence>
<name>A0AAJ2PV99_9ACTN</name>
<evidence type="ECO:0000313" key="2">
    <source>
        <dbReference type="Proteomes" id="UP001273589"/>
    </source>
</evidence>
<reference evidence="1" key="1">
    <citation type="journal article" date="2023" name="Microb. Genom.">
        <title>Mesoterricola silvestris gen. nov., sp. nov., Mesoterricola sediminis sp. nov., Geothrix oryzae sp. nov., Geothrix edaphica sp. nov., Geothrix rubra sp. nov., and Geothrix limicola sp. nov., six novel members of Acidobacteriota isolated from soils.</title>
        <authorList>
            <person name="Weisberg A.J."/>
            <person name="Pearce E."/>
            <person name="Kramer C.G."/>
            <person name="Chang J.H."/>
            <person name="Clarke C.R."/>
        </authorList>
    </citation>
    <scope>NUCLEOTIDE SEQUENCE</scope>
    <source>
        <strain evidence="1">ND06-05F</strain>
    </source>
</reference>
<protein>
    <submittedName>
        <fullName evidence="1">Uncharacterized protein</fullName>
    </submittedName>
</protein>
<dbReference type="EMBL" id="JARAWN010000242">
    <property type="protein sequence ID" value="MDX3133911.1"/>
    <property type="molecule type" value="Genomic_DNA"/>
</dbReference>
<dbReference type="AlphaFoldDB" id="A0AAJ2PV99"/>
<accession>A0AAJ2PV99</accession>
<dbReference type="RefSeq" id="WP_234441130.1">
    <property type="nucleotide sequence ID" value="NZ_JARAWN010000242.1"/>
</dbReference>
<comment type="caution">
    <text evidence="1">The sequence shown here is derived from an EMBL/GenBank/DDBJ whole genome shotgun (WGS) entry which is preliminary data.</text>
</comment>
<sequence length="47" mass="5033">MRLGQHVHSRGRPRLAVPGDAKDILTDFARLEEPYGATVTVGDTGNG</sequence>
<organism evidence="1 2">
    <name type="scientific">Streptomyces europaeiscabiei</name>
    <dbReference type="NCBI Taxonomy" id="146819"/>
    <lineage>
        <taxon>Bacteria</taxon>
        <taxon>Bacillati</taxon>
        <taxon>Actinomycetota</taxon>
        <taxon>Actinomycetes</taxon>
        <taxon>Kitasatosporales</taxon>
        <taxon>Streptomycetaceae</taxon>
        <taxon>Streptomyces</taxon>
    </lineage>
</organism>
<dbReference type="Proteomes" id="UP001273589">
    <property type="component" value="Unassembled WGS sequence"/>
</dbReference>
<gene>
    <name evidence="1" type="ORF">PV367_29945</name>
</gene>
<proteinExistence type="predicted"/>